<organism evidence="8 9">
    <name type="scientific">Pipistrellus kuhlii</name>
    <name type="common">Kuhl's pipistrelle</name>
    <dbReference type="NCBI Taxonomy" id="59472"/>
    <lineage>
        <taxon>Eukaryota</taxon>
        <taxon>Metazoa</taxon>
        <taxon>Chordata</taxon>
        <taxon>Craniata</taxon>
        <taxon>Vertebrata</taxon>
        <taxon>Euteleostomi</taxon>
        <taxon>Mammalia</taxon>
        <taxon>Eutheria</taxon>
        <taxon>Laurasiatheria</taxon>
        <taxon>Chiroptera</taxon>
        <taxon>Yangochiroptera</taxon>
        <taxon>Vespertilionidae</taxon>
        <taxon>Pipistrellus</taxon>
    </lineage>
</organism>
<dbReference type="PROSITE" id="PS50157">
    <property type="entry name" value="ZINC_FINGER_C2H2_2"/>
    <property type="match status" value="2"/>
</dbReference>
<keyword evidence="3 5" id="KW-0863">Zinc-finger</keyword>
<dbReference type="SUPFAM" id="SSF57667">
    <property type="entry name" value="beta-beta-alpha zinc fingers"/>
    <property type="match status" value="1"/>
</dbReference>
<dbReference type="PROSITE" id="PS00028">
    <property type="entry name" value="ZINC_FINGER_C2H2_1"/>
    <property type="match status" value="1"/>
</dbReference>
<dbReference type="FunFam" id="3.30.160.60:FF:000007">
    <property type="entry name" value="Basic krueppel-like factor 3"/>
    <property type="match status" value="1"/>
</dbReference>
<gene>
    <name evidence="8" type="ORF">mPipKuh1_009504</name>
</gene>
<evidence type="ECO:0000313" key="8">
    <source>
        <dbReference type="EMBL" id="KAF6374281.1"/>
    </source>
</evidence>
<keyword evidence="9" id="KW-1185">Reference proteome</keyword>
<accession>A0A7J7ZJE5</accession>
<reference evidence="8 9" key="1">
    <citation type="journal article" date="2020" name="Nature">
        <title>Six reference-quality genomes reveal evolution of bat adaptations.</title>
        <authorList>
            <person name="Jebb D."/>
            <person name="Huang Z."/>
            <person name="Pippel M."/>
            <person name="Hughes G.M."/>
            <person name="Lavrichenko K."/>
            <person name="Devanna P."/>
            <person name="Winkler S."/>
            <person name="Jermiin L.S."/>
            <person name="Skirmuntt E.C."/>
            <person name="Katzourakis A."/>
            <person name="Burkitt-Gray L."/>
            <person name="Ray D.A."/>
            <person name="Sullivan K.A.M."/>
            <person name="Roscito J.G."/>
            <person name="Kirilenko B.M."/>
            <person name="Davalos L.M."/>
            <person name="Corthals A.P."/>
            <person name="Power M.L."/>
            <person name="Jones G."/>
            <person name="Ransome R.D."/>
            <person name="Dechmann D.K.N."/>
            <person name="Locatelli A.G."/>
            <person name="Puechmaille S.J."/>
            <person name="Fedrigo O."/>
            <person name="Jarvis E.D."/>
            <person name="Hiller M."/>
            <person name="Vernes S.C."/>
            <person name="Myers E.W."/>
            <person name="Teeling E.C."/>
        </authorList>
    </citation>
    <scope>NUCLEOTIDE SEQUENCE [LARGE SCALE GENOMIC DNA]</scope>
    <source>
        <strain evidence="8">MPipKuh1</strain>
        <tissue evidence="8">Flight muscle</tissue>
    </source>
</reference>
<dbReference type="EMBL" id="JACAGB010000003">
    <property type="protein sequence ID" value="KAF6374281.1"/>
    <property type="molecule type" value="Genomic_DNA"/>
</dbReference>
<dbReference type="GO" id="GO:0000978">
    <property type="term" value="F:RNA polymerase II cis-regulatory region sequence-specific DNA binding"/>
    <property type="evidence" value="ECO:0007669"/>
    <property type="project" value="TreeGrafter"/>
</dbReference>
<evidence type="ECO:0000256" key="6">
    <source>
        <dbReference type="SAM" id="MobiDB-lite"/>
    </source>
</evidence>
<dbReference type="Gene3D" id="3.30.160.60">
    <property type="entry name" value="Classic Zinc Finger"/>
    <property type="match status" value="2"/>
</dbReference>
<feature type="region of interest" description="Disordered" evidence="6">
    <location>
        <begin position="80"/>
        <end position="111"/>
    </location>
</feature>
<keyword evidence="1" id="KW-0479">Metal-binding</keyword>
<comment type="caution">
    <text evidence="8">The sequence shown here is derived from an EMBL/GenBank/DDBJ whole genome shotgun (WGS) entry which is preliminary data.</text>
</comment>
<dbReference type="GO" id="GO:0008270">
    <property type="term" value="F:zinc ion binding"/>
    <property type="evidence" value="ECO:0007669"/>
    <property type="project" value="UniProtKB-KW"/>
</dbReference>
<proteinExistence type="predicted"/>
<protein>
    <recommendedName>
        <fullName evidence="7">C2H2-type domain-containing protein</fullName>
    </recommendedName>
</protein>
<evidence type="ECO:0000256" key="1">
    <source>
        <dbReference type="ARBA" id="ARBA00022723"/>
    </source>
</evidence>
<evidence type="ECO:0000256" key="4">
    <source>
        <dbReference type="ARBA" id="ARBA00022833"/>
    </source>
</evidence>
<dbReference type="GO" id="GO:0000981">
    <property type="term" value="F:DNA-binding transcription factor activity, RNA polymerase II-specific"/>
    <property type="evidence" value="ECO:0007669"/>
    <property type="project" value="TreeGrafter"/>
</dbReference>
<evidence type="ECO:0000256" key="3">
    <source>
        <dbReference type="ARBA" id="ARBA00022771"/>
    </source>
</evidence>
<dbReference type="Pfam" id="PF00096">
    <property type="entry name" value="zf-C2H2"/>
    <property type="match status" value="1"/>
</dbReference>
<dbReference type="PANTHER" id="PTHR23235:SF48">
    <property type="entry name" value="KRUEPPEL-LIKE FACTOR 3"/>
    <property type="match status" value="1"/>
</dbReference>
<feature type="region of interest" description="Disordered" evidence="6">
    <location>
        <begin position="39"/>
        <end position="63"/>
    </location>
</feature>
<evidence type="ECO:0000259" key="7">
    <source>
        <dbReference type="PROSITE" id="PS50157"/>
    </source>
</evidence>
<dbReference type="PANTHER" id="PTHR23235">
    <property type="entry name" value="KRUEPPEL-LIKE TRANSCRIPTION FACTOR"/>
    <property type="match status" value="1"/>
</dbReference>
<keyword evidence="4" id="KW-0862">Zinc</keyword>
<evidence type="ECO:0000256" key="5">
    <source>
        <dbReference type="PROSITE-ProRule" id="PRU00042"/>
    </source>
</evidence>
<feature type="domain" description="C2H2-type" evidence="7">
    <location>
        <begin position="105"/>
        <end position="134"/>
    </location>
</feature>
<sequence length="167" mass="19164">MSTSHLQQPLMVSLSEEMGNANGNMQVSVKESYEKPILQKENKIEPGIEPQRTDYHPEEISPPLMNSESLLQALLQENHPPVTVQPGKGPLPVESPDTQRKRRIDRCDYEGPNKVYTRSSLLKAHRKPHIGERPYKCTWEKCTRKFARSDGLERHFRTHTGSKPHKC</sequence>
<dbReference type="AlphaFoldDB" id="A0A7J7ZJE5"/>
<dbReference type="InterPro" id="IPR036236">
    <property type="entry name" value="Znf_C2H2_sf"/>
</dbReference>
<keyword evidence="2" id="KW-0677">Repeat</keyword>
<evidence type="ECO:0000256" key="2">
    <source>
        <dbReference type="ARBA" id="ARBA00022737"/>
    </source>
</evidence>
<feature type="domain" description="C2H2-type" evidence="7">
    <location>
        <begin position="135"/>
        <end position="164"/>
    </location>
</feature>
<dbReference type="Proteomes" id="UP000558488">
    <property type="component" value="Unassembled WGS sequence"/>
</dbReference>
<dbReference type="InterPro" id="IPR013087">
    <property type="entry name" value="Znf_C2H2_type"/>
</dbReference>
<feature type="compositionally biased region" description="Basic and acidic residues" evidence="6">
    <location>
        <begin position="39"/>
        <end position="59"/>
    </location>
</feature>
<evidence type="ECO:0000313" key="9">
    <source>
        <dbReference type="Proteomes" id="UP000558488"/>
    </source>
</evidence>
<name>A0A7J7ZJE5_PIPKU</name>